<dbReference type="GO" id="GO:0005634">
    <property type="term" value="C:nucleus"/>
    <property type="evidence" value="ECO:0007669"/>
    <property type="project" value="UniProtKB-SubCell"/>
</dbReference>
<comment type="subcellular location">
    <subcellularLocation>
        <location evidence="1">Nucleus</location>
    </subcellularLocation>
</comment>
<evidence type="ECO:0000259" key="9">
    <source>
        <dbReference type="Pfam" id="PF16858"/>
    </source>
</evidence>
<comment type="similarity">
    <text evidence="2">Belongs to the CND2 H2 (condensin-2 subunit 2) family.</text>
</comment>
<dbReference type="PANTHER" id="PTHR14324:SF3">
    <property type="entry name" value="CONDENSIN-2 COMPLEX SUBUNIT H2"/>
    <property type="match status" value="1"/>
</dbReference>
<dbReference type="InterPro" id="IPR031719">
    <property type="entry name" value="H2_M"/>
</dbReference>
<evidence type="ECO:0000256" key="5">
    <source>
        <dbReference type="ARBA" id="ARBA00023242"/>
    </source>
</evidence>
<protein>
    <recommendedName>
        <fullName evidence="3">Condensin-2 complex subunit H2</fullName>
    </recommendedName>
    <alternativeName>
        <fullName evidence="6">Non-SMC condensin II complex subunit H2</fullName>
    </alternativeName>
</protein>
<keyword evidence="5" id="KW-0539">Nucleus</keyword>
<evidence type="ECO:0000259" key="8">
    <source>
        <dbReference type="Pfam" id="PF06278"/>
    </source>
</evidence>
<dbReference type="PANTHER" id="PTHR14324">
    <property type="entry name" value="CONDENSIN-2 COMPLEX SUBUNIT H2"/>
    <property type="match status" value="1"/>
</dbReference>
<feature type="domain" description="Condensin-2 complex subunit H2 C-terminal" evidence="9">
    <location>
        <begin position="490"/>
        <end position="625"/>
    </location>
</feature>
<evidence type="ECO:0000313" key="12">
    <source>
        <dbReference type="RefSeq" id="XP_022089285.1"/>
    </source>
</evidence>
<dbReference type="GO" id="GO:0000796">
    <property type="term" value="C:condensin complex"/>
    <property type="evidence" value="ECO:0007669"/>
    <property type="project" value="TreeGrafter"/>
</dbReference>
<evidence type="ECO:0000256" key="7">
    <source>
        <dbReference type="SAM" id="MobiDB-lite"/>
    </source>
</evidence>
<evidence type="ECO:0000256" key="4">
    <source>
        <dbReference type="ARBA" id="ARBA00023067"/>
    </source>
</evidence>
<dbReference type="GO" id="GO:0010032">
    <property type="term" value="P:meiotic chromosome condensation"/>
    <property type="evidence" value="ECO:0007669"/>
    <property type="project" value="TreeGrafter"/>
</dbReference>
<dbReference type="Pfam" id="PF16858">
    <property type="entry name" value="CNDH2_C"/>
    <property type="match status" value="1"/>
</dbReference>
<dbReference type="Proteomes" id="UP000694845">
    <property type="component" value="Unplaced"/>
</dbReference>
<evidence type="ECO:0000256" key="6">
    <source>
        <dbReference type="ARBA" id="ARBA00030479"/>
    </source>
</evidence>
<keyword evidence="11" id="KW-1185">Reference proteome</keyword>
<dbReference type="KEGG" id="aplc:110978530"/>
<name>A0A8B7YA86_ACAPL</name>
<reference evidence="12 13" key="1">
    <citation type="submission" date="2025-04" db="UniProtKB">
        <authorList>
            <consortium name="RefSeq"/>
        </authorList>
    </citation>
    <scope>IDENTIFICATION</scope>
</reference>
<feature type="domain" description="Condensin II complex subunit H2 middle" evidence="10">
    <location>
        <begin position="148"/>
        <end position="277"/>
    </location>
</feature>
<dbReference type="OrthoDB" id="10038475at2759"/>
<evidence type="ECO:0000313" key="13">
    <source>
        <dbReference type="RefSeq" id="XP_022089286.1"/>
    </source>
</evidence>
<dbReference type="CTD" id="29781"/>
<dbReference type="InterPro" id="IPR009378">
    <property type="entry name" value="H2_N"/>
</dbReference>
<evidence type="ECO:0000256" key="2">
    <source>
        <dbReference type="ARBA" id="ARBA00007844"/>
    </source>
</evidence>
<proteinExistence type="inferred from homology"/>
<feature type="region of interest" description="Disordered" evidence="7">
    <location>
        <begin position="424"/>
        <end position="446"/>
    </location>
</feature>
<feature type="compositionally biased region" description="Basic and acidic residues" evidence="7">
    <location>
        <begin position="308"/>
        <end position="320"/>
    </location>
</feature>
<feature type="domain" description="Condensin II complex subunit H2 N-terminal" evidence="8">
    <location>
        <begin position="9"/>
        <end position="125"/>
    </location>
</feature>
<dbReference type="RefSeq" id="XP_022089286.1">
    <property type="nucleotide sequence ID" value="XM_022233594.1"/>
</dbReference>
<dbReference type="GO" id="GO:0003682">
    <property type="term" value="F:chromatin binding"/>
    <property type="evidence" value="ECO:0007669"/>
    <property type="project" value="TreeGrafter"/>
</dbReference>
<feature type="compositionally biased region" description="Acidic residues" evidence="7">
    <location>
        <begin position="257"/>
        <end position="269"/>
    </location>
</feature>
<dbReference type="GO" id="GO:0051306">
    <property type="term" value="P:mitotic sister chromatid separation"/>
    <property type="evidence" value="ECO:0007669"/>
    <property type="project" value="TreeGrafter"/>
</dbReference>
<gene>
    <name evidence="12 13" type="primary">LOC110978530</name>
</gene>
<sequence length="635" mass="71574">MTQGDTETRFMHLLQPIRDLTKNWEVDIASQLEDYLTEIEEIRISFDGGSTSMNFAEAALLIQGSACIYSKKVEYLYALVYQTLDLLASKKKLQQPSSVDEEGHDKDVSFAYQKNAEEFLSLDDIQIAKNIDLKEVDLNDNLVKVIPRTPLSLLKVNGLGEDVPLKDAKGEILGKMADFRLMTSVIHASGTLLLDMSHMSLLEASLMRHPMSTPMPGPQPGDKNANDLKGFPEVAKEPVVDNTDEPPFQQDANMSLDDVDMADPPEESFTEPIKPGQNQMKARRELRPLRIQPKPLAPPTVDPWATLDPHEAKSLPEKPFKKGKPFKIPAALLGASRKKRKRKGSPEKPPTKDLTPISQFITKAYYSHASKFPNNALKRPLFPEFDNVYYTEFKRQQAARRKEKEILAKEGRFQELAEWEAEEDDFNHAPEEPLGGAESGLEDYGGAEMGDDGDDDNYNGRGGLDGMVDDVGAVNRSGGEIPSSQEIITSYEELVRKHVEAYMISAQQYTQVTELGRRVQAWEERINPILHREEKYGFFDIHEYGTIVLDKLEAVEHKEKTGKRAVPFSKLMEDRQAHDISRLFLATLQLANNYNVEIGGPGLEEDGMDTMTLKLLSKKRHNEELQEYRAPSLDK</sequence>
<feature type="region of interest" description="Disordered" evidence="7">
    <location>
        <begin position="209"/>
        <end position="356"/>
    </location>
</feature>
<keyword evidence="4" id="KW-0226">DNA condensation</keyword>
<dbReference type="Pfam" id="PF06278">
    <property type="entry name" value="CNDH2_N"/>
    <property type="match status" value="1"/>
</dbReference>
<evidence type="ECO:0000313" key="11">
    <source>
        <dbReference type="Proteomes" id="UP000694845"/>
    </source>
</evidence>
<accession>A0A8B7YA86</accession>
<evidence type="ECO:0000259" key="10">
    <source>
        <dbReference type="Pfam" id="PF16869"/>
    </source>
</evidence>
<dbReference type="Pfam" id="PF16869">
    <property type="entry name" value="CNDH2_M"/>
    <property type="match status" value="1"/>
</dbReference>
<evidence type="ECO:0000256" key="1">
    <source>
        <dbReference type="ARBA" id="ARBA00004123"/>
    </source>
</evidence>
<organism evidence="11 12">
    <name type="scientific">Acanthaster planci</name>
    <name type="common">Crown-of-thorns starfish</name>
    <dbReference type="NCBI Taxonomy" id="133434"/>
    <lineage>
        <taxon>Eukaryota</taxon>
        <taxon>Metazoa</taxon>
        <taxon>Echinodermata</taxon>
        <taxon>Eleutherozoa</taxon>
        <taxon>Asterozoa</taxon>
        <taxon>Asteroidea</taxon>
        <taxon>Valvatacea</taxon>
        <taxon>Valvatida</taxon>
        <taxon>Acanthasteridae</taxon>
        <taxon>Acanthaster</taxon>
    </lineage>
</organism>
<dbReference type="AlphaFoldDB" id="A0A8B7YA86"/>
<dbReference type="OMA" id="FDPPEHK"/>
<dbReference type="RefSeq" id="XP_022089285.1">
    <property type="nucleotide sequence ID" value="XM_022233593.1"/>
</dbReference>
<dbReference type="InterPro" id="IPR031739">
    <property type="entry name" value="Ncaph2"/>
</dbReference>
<evidence type="ECO:0000256" key="3">
    <source>
        <dbReference type="ARBA" id="ARBA00016903"/>
    </source>
</evidence>
<dbReference type="InterPro" id="IPR031737">
    <property type="entry name" value="CNDH2_C"/>
</dbReference>
<dbReference type="GeneID" id="110978530"/>